<proteinExistence type="predicted"/>
<organism evidence="2 3">
    <name type="scientific">Pseudodesulfovibrio aespoeensis (strain ATCC 700646 / DSM 10631 / Aspo-2)</name>
    <name type="common">Desulfovibrio aespoeensis</name>
    <dbReference type="NCBI Taxonomy" id="643562"/>
    <lineage>
        <taxon>Bacteria</taxon>
        <taxon>Pseudomonadati</taxon>
        <taxon>Thermodesulfobacteriota</taxon>
        <taxon>Desulfovibrionia</taxon>
        <taxon>Desulfovibrionales</taxon>
        <taxon>Desulfovibrionaceae</taxon>
    </lineage>
</organism>
<gene>
    <name evidence="2" type="ordered locus">Daes_0319</name>
</gene>
<dbReference type="STRING" id="643562.Daes_0319"/>
<name>E6VWD8_PSEA9</name>
<dbReference type="Proteomes" id="UP000002191">
    <property type="component" value="Chromosome"/>
</dbReference>
<evidence type="ECO:0000313" key="2">
    <source>
        <dbReference type="EMBL" id="ADU61344.1"/>
    </source>
</evidence>
<dbReference type="HOGENOM" id="CLU_1228284_0_0_7"/>
<protein>
    <submittedName>
        <fullName evidence="2">Uncharacterized protein</fullName>
    </submittedName>
</protein>
<evidence type="ECO:0000313" key="3">
    <source>
        <dbReference type="Proteomes" id="UP000002191"/>
    </source>
</evidence>
<accession>E6VWD8</accession>
<feature type="compositionally biased region" description="Basic and acidic residues" evidence="1">
    <location>
        <begin position="1"/>
        <end position="19"/>
    </location>
</feature>
<reference evidence="3" key="1">
    <citation type="submission" date="2010-12" db="EMBL/GenBank/DDBJ databases">
        <title>Complete sequence of Desulfovibrio aespoeensis Aspo-2.</title>
        <authorList>
            <consortium name="US DOE Joint Genome Institute"/>
            <person name="Lucas S."/>
            <person name="Copeland A."/>
            <person name="Lapidus A."/>
            <person name="Cheng J.-F."/>
            <person name="Goodwin L."/>
            <person name="Pitluck S."/>
            <person name="Chertkov O."/>
            <person name="Misra M."/>
            <person name="Detter J.C."/>
            <person name="Han C."/>
            <person name="Tapia R."/>
            <person name="Land M."/>
            <person name="Hauser L."/>
            <person name="Kyrpides N."/>
            <person name="Ivanova N."/>
            <person name="Ovchinnikova G."/>
            <person name="Pedersen K."/>
            <person name="Jagevall S."/>
            <person name="Hazen T."/>
            <person name="Woyke T."/>
        </authorList>
    </citation>
    <scope>NUCLEOTIDE SEQUENCE [LARGE SCALE GENOMIC DNA]</scope>
    <source>
        <strain evidence="3">ATCC 700646 / DSM 10631 / Aspo-2</strain>
    </source>
</reference>
<keyword evidence="3" id="KW-1185">Reference proteome</keyword>
<sequence length="225" mass="24460">MFEPVRKEGDLAAKRRTSDPAEDWWVTDRPRDWDPRDHGFEATLNHGTSLMGKNPNQPKMPEGAMTTVPVQDDNAASGIGPTGETRSSTAAPARSLGSLLAQGSQGLKAFEATAPAPATAPRNSTQDAETLKQWEKGQGSGSDKERSTQLSPIREVLTPSLLKPKGHPGREWAVDVIKHKTETMGRTMLQATPWYAEWIKLAGDSNATAKDVNKAIKQTISPWLP</sequence>
<dbReference type="EMBL" id="CP002431">
    <property type="protein sequence ID" value="ADU61344.1"/>
    <property type="molecule type" value="Genomic_DNA"/>
</dbReference>
<dbReference type="KEGG" id="das:Daes_0319"/>
<reference evidence="2 3" key="2">
    <citation type="journal article" date="2014" name="Genome Announc.">
        <title>Complete Genome Sequence of the Subsurface, Mesophilic Sulfate-Reducing Bacterium Desulfovibrio aespoeensis Aspo-2.</title>
        <authorList>
            <person name="Pedersen K."/>
            <person name="Bengtsson A."/>
            <person name="Edlund J."/>
            <person name="Rabe L."/>
            <person name="Hazen T."/>
            <person name="Chakraborty R."/>
            <person name="Goodwin L."/>
            <person name="Shapiro N."/>
        </authorList>
    </citation>
    <scope>NUCLEOTIDE SEQUENCE [LARGE SCALE GENOMIC DNA]</scope>
    <source>
        <strain evidence="3">ATCC 700646 / DSM 10631 / Aspo-2</strain>
    </source>
</reference>
<dbReference type="AlphaFoldDB" id="E6VWD8"/>
<feature type="region of interest" description="Disordered" evidence="1">
    <location>
        <begin position="1"/>
        <end position="93"/>
    </location>
</feature>
<feature type="region of interest" description="Disordered" evidence="1">
    <location>
        <begin position="115"/>
        <end position="152"/>
    </location>
</feature>
<evidence type="ECO:0000256" key="1">
    <source>
        <dbReference type="SAM" id="MobiDB-lite"/>
    </source>
</evidence>
<feature type="compositionally biased region" description="Basic and acidic residues" evidence="1">
    <location>
        <begin position="26"/>
        <end position="40"/>
    </location>
</feature>